<evidence type="ECO:0000313" key="4">
    <source>
        <dbReference type="EMBL" id="MCC2746934.1"/>
    </source>
</evidence>
<dbReference type="Gene3D" id="3.40.640.10">
    <property type="entry name" value="Type I PLP-dependent aspartate aminotransferase-like (Major domain)"/>
    <property type="match status" value="1"/>
</dbReference>
<evidence type="ECO:0000256" key="2">
    <source>
        <dbReference type="ARBA" id="ARBA00022898"/>
    </source>
</evidence>
<dbReference type="PANTHER" id="PTHR42885">
    <property type="entry name" value="HISTIDINOL-PHOSPHATE AMINOTRANSFERASE-RELATED"/>
    <property type="match status" value="1"/>
</dbReference>
<name>A0AAW4WQ45_9FIRM</name>
<keyword evidence="4" id="KW-0808">Transferase</keyword>
<dbReference type="GO" id="GO:0030170">
    <property type="term" value="F:pyridoxal phosphate binding"/>
    <property type="evidence" value="ECO:0007669"/>
    <property type="project" value="InterPro"/>
</dbReference>
<gene>
    <name evidence="4" type="ORF">LK487_07800</name>
</gene>
<dbReference type="PANTHER" id="PTHR42885:SF1">
    <property type="entry name" value="THREONINE-PHOSPHATE DECARBOXYLASE"/>
    <property type="match status" value="1"/>
</dbReference>
<dbReference type="GO" id="GO:0008483">
    <property type="term" value="F:transaminase activity"/>
    <property type="evidence" value="ECO:0007669"/>
    <property type="project" value="UniProtKB-KW"/>
</dbReference>
<comment type="cofactor">
    <cofactor evidence="1">
        <name>pyridoxal 5'-phosphate</name>
        <dbReference type="ChEBI" id="CHEBI:597326"/>
    </cofactor>
</comment>
<comment type="caution">
    <text evidence="4">The sequence shown here is derived from an EMBL/GenBank/DDBJ whole genome shotgun (WGS) entry which is preliminary data.</text>
</comment>
<dbReference type="InterPro" id="IPR015422">
    <property type="entry name" value="PyrdxlP-dep_Trfase_small"/>
</dbReference>
<evidence type="ECO:0000313" key="5">
    <source>
        <dbReference type="Proteomes" id="UP001197847"/>
    </source>
</evidence>
<accession>A0AAW4WQ45</accession>
<reference evidence="4" key="1">
    <citation type="submission" date="2021-10" db="EMBL/GenBank/DDBJ databases">
        <title>Collection of gut derived symbiotic bacterial strains cultured from healthy donors.</title>
        <authorList>
            <person name="Lin H."/>
            <person name="Littmann E."/>
            <person name="Claire K."/>
            <person name="Pamer E."/>
        </authorList>
    </citation>
    <scope>NUCLEOTIDE SEQUENCE</scope>
    <source>
        <strain evidence="4">MSK.22.92</strain>
    </source>
</reference>
<dbReference type="AlphaFoldDB" id="A0AAW4WQ45"/>
<keyword evidence="4" id="KW-0032">Aminotransferase</keyword>
<dbReference type="Gene3D" id="3.90.1150.10">
    <property type="entry name" value="Aspartate Aminotransferase, domain 1"/>
    <property type="match status" value="1"/>
</dbReference>
<dbReference type="Pfam" id="PF00155">
    <property type="entry name" value="Aminotran_1_2"/>
    <property type="match status" value="1"/>
</dbReference>
<dbReference type="InterPro" id="IPR004839">
    <property type="entry name" value="Aminotransferase_I/II_large"/>
</dbReference>
<sequence>MKSIHGGDIYNNKVNMDFSVNINPLGIPHSVKEAMSDALSYADRYPDMACSGLKKAISEYFTQQGCSIQSEDVIPGNGASELFMAIAHAIKPKKAVLPAPGFFGYEHVLRAVGCDIGYFLLDEQSDFSPAARLDALMDMLTDDTDIFFIANPNNPTGYLADSTFMKQIIGHCKQKHIYVVADECFMGFCEKNYSVLSLLCDYDNLIVVRAFTKLFAIPGVRLGYMLSKNEAVRQNVQRNLPEWNVSVLAQMAGEACIRKSEYIKETVSYVSRQRRLLSDGLKKFGFKVYKSDADFILFYSKLPLYDILLNKGILIRDCSNYVGLSQGYFRVAVKTYDENVRLLKVIGECIEKNQTVRADGD</sequence>
<dbReference type="SUPFAM" id="SSF53383">
    <property type="entry name" value="PLP-dependent transferases"/>
    <property type="match status" value="1"/>
</dbReference>
<protein>
    <submittedName>
        <fullName evidence="4">Aminotransferase class I/II-fold pyridoxal phosphate-dependent enzyme</fullName>
    </submittedName>
</protein>
<feature type="domain" description="Aminotransferase class I/classII large" evidence="3">
    <location>
        <begin position="16"/>
        <end position="343"/>
    </location>
</feature>
<dbReference type="CDD" id="cd00609">
    <property type="entry name" value="AAT_like"/>
    <property type="match status" value="1"/>
</dbReference>
<evidence type="ECO:0000256" key="1">
    <source>
        <dbReference type="ARBA" id="ARBA00001933"/>
    </source>
</evidence>
<dbReference type="Proteomes" id="UP001197847">
    <property type="component" value="Unassembled WGS sequence"/>
</dbReference>
<dbReference type="RefSeq" id="WP_173848830.1">
    <property type="nucleotide sequence ID" value="NZ_JAAISB010000004.1"/>
</dbReference>
<organism evidence="4 5">
    <name type="scientific">Agathobacter rectalis</name>
    <dbReference type="NCBI Taxonomy" id="39491"/>
    <lineage>
        <taxon>Bacteria</taxon>
        <taxon>Bacillati</taxon>
        <taxon>Bacillota</taxon>
        <taxon>Clostridia</taxon>
        <taxon>Lachnospirales</taxon>
        <taxon>Lachnospiraceae</taxon>
        <taxon>Agathobacter</taxon>
    </lineage>
</organism>
<dbReference type="InterPro" id="IPR015424">
    <property type="entry name" value="PyrdxlP-dep_Trfase"/>
</dbReference>
<keyword evidence="2" id="KW-0663">Pyridoxal phosphate</keyword>
<evidence type="ECO:0000259" key="3">
    <source>
        <dbReference type="Pfam" id="PF00155"/>
    </source>
</evidence>
<dbReference type="EMBL" id="JAJFBX010000009">
    <property type="protein sequence ID" value="MCC2746934.1"/>
    <property type="molecule type" value="Genomic_DNA"/>
</dbReference>
<proteinExistence type="predicted"/>
<dbReference type="InterPro" id="IPR015421">
    <property type="entry name" value="PyrdxlP-dep_Trfase_major"/>
</dbReference>